<dbReference type="SUPFAM" id="SSF50182">
    <property type="entry name" value="Sm-like ribonucleoproteins"/>
    <property type="match status" value="1"/>
</dbReference>
<dbReference type="Pfam" id="PF00924">
    <property type="entry name" value="MS_channel_2nd"/>
    <property type="match status" value="1"/>
</dbReference>
<dbReference type="PANTHER" id="PTHR30414">
    <property type="entry name" value="MINICONDUCTANCE MECHANOSENSITIVE CHANNEL YBDG"/>
    <property type="match status" value="1"/>
</dbReference>
<dbReference type="FunFam" id="2.30.30.60:FF:000002">
    <property type="entry name" value="Mechanosensitive ion channel family protein"/>
    <property type="match status" value="1"/>
</dbReference>
<dbReference type="EMBL" id="FNMY01000008">
    <property type="protein sequence ID" value="SDX13182.1"/>
    <property type="molecule type" value="Genomic_DNA"/>
</dbReference>
<evidence type="ECO:0000256" key="7">
    <source>
        <dbReference type="ARBA" id="ARBA00023136"/>
    </source>
</evidence>
<dbReference type="AlphaFoldDB" id="A0A1H2Z6V5"/>
<feature type="domain" description="Mechanosensitive ion channel MscS" evidence="11">
    <location>
        <begin position="198"/>
        <end position="266"/>
    </location>
</feature>
<sequence length="424" mass="48805">MFTVLNFMDKELGRLLYNRLLEAGMGEEWASYLNLLILLAGMLVLVILLDFLLWKILRAVSIKLARSSRNNFDNFLVMYRVPRYLAHVLPMLIFLKFIPVAFTDFEYAEGVAIKIMSILFVLLVLVIFRKVFQSINGYLKTLPRFKDKPIDSYVQVFMIFAWVIGIFTIFAIITETTVWKFVTALGAASAVVLLIFKDTILGLVASIQVTINDMVRIGDWITFDKYGADGDVIEISLATVKVQNFDKTITTIPTYALISDSFKNWRGMQDSGGRRIKRALIIRQQSIKFLTPDDIKALNKIQLIQSYMDSRSEQIKTYNQDHQIDKSLLINGRNLTNFGVFRKYVTNYLESHSAINKKMTLMVRQLEPTTQGIPLEIYAFSSDKRWENYEYVMADIFDHLLAALPYFSLEVFELPTSLVTETKV</sequence>
<evidence type="ECO:0000256" key="6">
    <source>
        <dbReference type="ARBA" id="ARBA00023016"/>
    </source>
</evidence>
<reference evidence="13" key="1">
    <citation type="submission" date="2016-10" db="EMBL/GenBank/DDBJ databases">
        <authorList>
            <person name="Varghese N."/>
            <person name="Submissions S."/>
        </authorList>
    </citation>
    <scope>NUCLEOTIDE SEQUENCE [LARGE SCALE GENOMIC DNA]</scope>
    <source>
        <strain evidence="13">DSM 25030</strain>
    </source>
</reference>
<dbReference type="RefSeq" id="WP_245668174.1">
    <property type="nucleotide sequence ID" value="NZ_FNKI01000007.1"/>
</dbReference>
<dbReference type="Gene3D" id="2.30.30.60">
    <property type="match status" value="1"/>
</dbReference>
<dbReference type="GO" id="GO:0071470">
    <property type="term" value="P:cellular response to osmotic stress"/>
    <property type="evidence" value="ECO:0007669"/>
    <property type="project" value="InterPro"/>
</dbReference>
<dbReference type="PANTHER" id="PTHR30414:SF0">
    <property type="entry name" value="MINICONDUCTANCE MECHANOSENSITIVE CHANNEL YBDG"/>
    <property type="match status" value="1"/>
</dbReference>
<feature type="transmembrane region" description="Helical" evidence="10">
    <location>
        <begin position="153"/>
        <end position="173"/>
    </location>
</feature>
<evidence type="ECO:0000313" key="13">
    <source>
        <dbReference type="Proteomes" id="UP000199592"/>
    </source>
</evidence>
<dbReference type="Proteomes" id="UP000199592">
    <property type="component" value="Unassembled WGS sequence"/>
</dbReference>
<protein>
    <recommendedName>
        <fullName evidence="8">Mechanosensing system component YbdG</fullName>
    </recommendedName>
    <alternativeName>
        <fullName evidence="9">Mechanosensitive channel homolog YbdG</fullName>
    </alternativeName>
</protein>
<evidence type="ECO:0000256" key="10">
    <source>
        <dbReference type="SAM" id="Phobius"/>
    </source>
</evidence>
<keyword evidence="4 10" id="KW-0812">Transmembrane</keyword>
<feature type="transmembrane region" description="Helical" evidence="10">
    <location>
        <begin position="111"/>
        <end position="132"/>
    </location>
</feature>
<comment type="subcellular location">
    <subcellularLocation>
        <location evidence="1">Cell inner membrane</location>
        <topology evidence="1">Multi-pass membrane protein</topology>
    </subcellularLocation>
</comment>
<gene>
    <name evidence="12" type="ORF">SAMN04487892_3330</name>
</gene>
<dbReference type="InterPro" id="IPR006685">
    <property type="entry name" value="MscS_channel_2nd"/>
</dbReference>
<evidence type="ECO:0000256" key="8">
    <source>
        <dbReference type="ARBA" id="ARBA00093630"/>
    </source>
</evidence>
<evidence type="ECO:0000256" key="5">
    <source>
        <dbReference type="ARBA" id="ARBA00022989"/>
    </source>
</evidence>
<feature type="transmembrane region" description="Helical" evidence="10">
    <location>
        <begin position="29"/>
        <end position="54"/>
    </location>
</feature>
<keyword evidence="7 10" id="KW-0472">Membrane</keyword>
<keyword evidence="2" id="KW-1003">Cell membrane</keyword>
<keyword evidence="5 10" id="KW-1133">Transmembrane helix</keyword>
<evidence type="ECO:0000256" key="9">
    <source>
        <dbReference type="ARBA" id="ARBA00093659"/>
    </source>
</evidence>
<evidence type="ECO:0000256" key="1">
    <source>
        <dbReference type="ARBA" id="ARBA00004429"/>
    </source>
</evidence>
<keyword evidence="13" id="KW-1185">Reference proteome</keyword>
<feature type="transmembrane region" description="Helical" evidence="10">
    <location>
        <begin position="84"/>
        <end position="105"/>
    </location>
</feature>
<dbReference type="InterPro" id="IPR030192">
    <property type="entry name" value="YbdG"/>
</dbReference>
<keyword evidence="6" id="KW-0346">Stress response</keyword>
<keyword evidence="3" id="KW-0997">Cell inner membrane</keyword>
<name>A0A1H2Z6V5_9FLAO</name>
<proteinExistence type="predicted"/>
<evidence type="ECO:0000259" key="11">
    <source>
        <dbReference type="Pfam" id="PF00924"/>
    </source>
</evidence>
<evidence type="ECO:0000313" key="12">
    <source>
        <dbReference type="EMBL" id="SDX13182.1"/>
    </source>
</evidence>
<dbReference type="GO" id="GO:0008381">
    <property type="term" value="F:mechanosensitive monoatomic ion channel activity"/>
    <property type="evidence" value="ECO:0007669"/>
    <property type="project" value="InterPro"/>
</dbReference>
<feature type="transmembrane region" description="Helical" evidence="10">
    <location>
        <begin position="179"/>
        <end position="196"/>
    </location>
</feature>
<organism evidence="12 13">
    <name type="scientific">Flagellimonas zhangzhouensis</name>
    <dbReference type="NCBI Taxonomy" id="1073328"/>
    <lineage>
        <taxon>Bacteria</taxon>
        <taxon>Pseudomonadati</taxon>
        <taxon>Bacteroidota</taxon>
        <taxon>Flavobacteriia</taxon>
        <taxon>Flavobacteriales</taxon>
        <taxon>Flavobacteriaceae</taxon>
        <taxon>Flagellimonas</taxon>
    </lineage>
</organism>
<accession>A0A1H2Z6V5</accession>
<evidence type="ECO:0000256" key="4">
    <source>
        <dbReference type="ARBA" id="ARBA00022692"/>
    </source>
</evidence>
<dbReference type="InterPro" id="IPR010920">
    <property type="entry name" value="LSM_dom_sf"/>
</dbReference>
<dbReference type="STRING" id="1073328.SAMN05216294_3335"/>
<evidence type="ECO:0000256" key="3">
    <source>
        <dbReference type="ARBA" id="ARBA00022519"/>
    </source>
</evidence>
<evidence type="ECO:0000256" key="2">
    <source>
        <dbReference type="ARBA" id="ARBA00022475"/>
    </source>
</evidence>
<dbReference type="InterPro" id="IPR023408">
    <property type="entry name" value="MscS_beta-dom_sf"/>
</dbReference>
<dbReference type="GO" id="GO:0005886">
    <property type="term" value="C:plasma membrane"/>
    <property type="evidence" value="ECO:0007669"/>
    <property type="project" value="UniProtKB-SubCell"/>
</dbReference>